<dbReference type="Proteomes" id="UP000006622">
    <property type="component" value="Chromosome"/>
</dbReference>
<dbReference type="KEGG" id="mzh:Mzhil_0366"/>
<protein>
    <recommendedName>
        <fullName evidence="3">Polyhydroxyalkanoate synthesis regulator phasin</fullName>
    </recommendedName>
</protein>
<dbReference type="GeneID" id="10821971"/>
<dbReference type="AlphaFoldDB" id="F7XPB5"/>
<proteinExistence type="predicted"/>
<evidence type="ECO:0008006" key="3">
    <source>
        <dbReference type="Google" id="ProtNLM"/>
    </source>
</evidence>
<dbReference type="PANTHER" id="PTHR38664:SF1">
    <property type="entry name" value="SLR0058 PROTEIN"/>
    <property type="match status" value="1"/>
</dbReference>
<dbReference type="InterPro" id="IPR008769">
    <property type="entry name" value="PhaF_PhaI"/>
</dbReference>
<keyword evidence="2" id="KW-1185">Reference proteome</keyword>
<dbReference type="RefSeq" id="WP_013897681.1">
    <property type="nucleotide sequence ID" value="NC_015676.1"/>
</dbReference>
<sequence>MRETFRKLGLIGIGAWALTEEKINELVKELVEKGEMTRDEGKQVVQDIIAERKSQKEEIEKKINERVHEIINQTDLATKDDIKRLELRIEALEKSEKTEDEW</sequence>
<name>F7XPB5_METZD</name>
<dbReference type="HOGENOM" id="CLU_131526_4_0_2"/>
<dbReference type="EMBL" id="CP002101">
    <property type="protein sequence ID" value="AEH60242.1"/>
    <property type="molecule type" value="Genomic_DNA"/>
</dbReference>
<evidence type="ECO:0000313" key="1">
    <source>
        <dbReference type="EMBL" id="AEH60242.1"/>
    </source>
</evidence>
<dbReference type="STRING" id="679901.Mzhil_0366"/>
<accession>F7XPB5</accession>
<reference evidence="1" key="1">
    <citation type="submission" date="2010-07" db="EMBL/GenBank/DDBJ databases">
        <title>The complete genome of Methanosalsum zhilinae DSM 4017.</title>
        <authorList>
            <consortium name="US DOE Joint Genome Institute (JGI-PGF)"/>
            <person name="Lucas S."/>
            <person name="Copeland A."/>
            <person name="Lapidus A."/>
            <person name="Glavina del Rio T."/>
            <person name="Dalin E."/>
            <person name="Tice H."/>
            <person name="Bruce D."/>
            <person name="Goodwin L."/>
            <person name="Pitluck S."/>
            <person name="Kyrpides N."/>
            <person name="Mavromatis K."/>
            <person name="Ovchinnikova G."/>
            <person name="Daligault H."/>
            <person name="Detter J.C."/>
            <person name="Han C."/>
            <person name="Tapia R."/>
            <person name="Larimer F."/>
            <person name="Land M."/>
            <person name="Hauser L."/>
            <person name="Markowitz V."/>
            <person name="Cheng J.-F."/>
            <person name="Hugenholtz P."/>
            <person name="Woyke T."/>
            <person name="Wu D."/>
            <person name="Spring S."/>
            <person name="Schueler E."/>
            <person name="Brambilla E."/>
            <person name="Klenk H.-P."/>
            <person name="Eisen J.A."/>
        </authorList>
    </citation>
    <scope>NUCLEOTIDE SEQUENCE</scope>
    <source>
        <strain evidence="1">DSM 4017</strain>
    </source>
</reference>
<dbReference type="PANTHER" id="PTHR38664">
    <property type="entry name" value="SLR0058 PROTEIN"/>
    <property type="match status" value="1"/>
</dbReference>
<gene>
    <name evidence="1" type="ordered locus">Mzhil_0366</name>
</gene>
<dbReference type="Pfam" id="PF05597">
    <property type="entry name" value="Phasin"/>
    <property type="match status" value="1"/>
</dbReference>
<evidence type="ECO:0000313" key="2">
    <source>
        <dbReference type="Proteomes" id="UP000006622"/>
    </source>
</evidence>
<dbReference type="OrthoDB" id="125733at2157"/>
<organism evidence="1 2">
    <name type="scientific">Methanosalsum zhilinae (strain DSM 4017 / NBRC 107636 / OCM 62 / WeN5)</name>
    <name type="common">Methanohalophilus zhilinae</name>
    <dbReference type="NCBI Taxonomy" id="679901"/>
    <lineage>
        <taxon>Archaea</taxon>
        <taxon>Methanobacteriati</taxon>
        <taxon>Methanobacteriota</taxon>
        <taxon>Stenosarchaea group</taxon>
        <taxon>Methanomicrobia</taxon>
        <taxon>Methanosarcinales</taxon>
        <taxon>Methanosarcinaceae</taxon>
        <taxon>Methanosalsum</taxon>
    </lineage>
</organism>